<evidence type="ECO:0000313" key="2">
    <source>
        <dbReference type="Proteomes" id="UP000314982"/>
    </source>
</evidence>
<reference evidence="2" key="1">
    <citation type="submission" date="2018-06" db="EMBL/GenBank/DDBJ databases">
        <title>Genome assembly of Danube salmon.</title>
        <authorList>
            <person name="Macqueen D.J."/>
            <person name="Gundappa M.K."/>
        </authorList>
    </citation>
    <scope>NUCLEOTIDE SEQUENCE [LARGE SCALE GENOMIC DNA]</scope>
</reference>
<name>A0A4W5K8Y6_9TELE</name>
<sequence length="89" mass="9883">MSTFPVQMDVFPATTPSTSFPVPFDLPPKRYSSKDQPWMWNIPYTQAPDTHAVCLSLVFSISDLKAPLTFHDLVLKCGDGIASSLAFVY</sequence>
<dbReference type="Ensembl" id="ENSHHUT00000012769.1">
    <property type="protein sequence ID" value="ENSHHUP00000012382.1"/>
    <property type="gene ID" value="ENSHHUG00000007573.1"/>
</dbReference>
<dbReference type="Gene3D" id="3.30.870.10">
    <property type="entry name" value="Endonuclease Chain A"/>
    <property type="match status" value="1"/>
</dbReference>
<reference evidence="1" key="2">
    <citation type="submission" date="2025-08" db="UniProtKB">
        <authorList>
            <consortium name="Ensembl"/>
        </authorList>
    </citation>
    <scope>IDENTIFICATION</scope>
</reference>
<dbReference type="AlphaFoldDB" id="A0A4W5K8Y6"/>
<protein>
    <submittedName>
        <fullName evidence="1">Uncharacterized protein</fullName>
    </submittedName>
</protein>
<keyword evidence="2" id="KW-1185">Reference proteome</keyword>
<dbReference type="Proteomes" id="UP000314982">
    <property type="component" value="Unassembled WGS sequence"/>
</dbReference>
<accession>A0A4W5K8Y6</accession>
<evidence type="ECO:0000313" key="1">
    <source>
        <dbReference type="Ensembl" id="ENSHHUP00000012382.1"/>
    </source>
</evidence>
<reference evidence="1" key="3">
    <citation type="submission" date="2025-09" db="UniProtKB">
        <authorList>
            <consortium name="Ensembl"/>
        </authorList>
    </citation>
    <scope>IDENTIFICATION</scope>
</reference>
<dbReference type="STRING" id="62062.ENSHHUP00000012382"/>
<dbReference type="SUPFAM" id="SSF56024">
    <property type="entry name" value="Phospholipase D/nuclease"/>
    <property type="match status" value="1"/>
</dbReference>
<proteinExistence type="predicted"/>
<organism evidence="1 2">
    <name type="scientific">Hucho hucho</name>
    <name type="common">huchen</name>
    <dbReference type="NCBI Taxonomy" id="62062"/>
    <lineage>
        <taxon>Eukaryota</taxon>
        <taxon>Metazoa</taxon>
        <taxon>Chordata</taxon>
        <taxon>Craniata</taxon>
        <taxon>Vertebrata</taxon>
        <taxon>Euteleostomi</taxon>
        <taxon>Actinopterygii</taxon>
        <taxon>Neopterygii</taxon>
        <taxon>Teleostei</taxon>
        <taxon>Protacanthopterygii</taxon>
        <taxon>Salmoniformes</taxon>
        <taxon>Salmonidae</taxon>
        <taxon>Salmoninae</taxon>
        <taxon>Hucho</taxon>
    </lineage>
</organism>